<dbReference type="CDD" id="cd14967">
    <property type="entry name" value="7tmA_amine_R-like"/>
    <property type="match status" value="1"/>
</dbReference>
<feature type="transmembrane region" description="Helical" evidence="9">
    <location>
        <begin position="73"/>
        <end position="94"/>
    </location>
</feature>
<keyword evidence="7" id="KW-0807">Transducer</keyword>
<feature type="transmembrane region" description="Helical" evidence="9">
    <location>
        <begin position="34"/>
        <end position="61"/>
    </location>
</feature>
<reference evidence="12" key="1">
    <citation type="submission" date="2025-08" db="UniProtKB">
        <authorList>
            <consortium name="RefSeq"/>
        </authorList>
    </citation>
    <scope>IDENTIFICATION</scope>
    <source>
        <tissue evidence="12">Tentacle</tissue>
    </source>
</reference>
<dbReference type="OrthoDB" id="9046662at2759"/>
<evidence type="ECO:0000256" key="5">
    <source>
        <dbReference type="ARBA" id="ARBA00023136"/>
    </source>
</evidence>
<dbReference type="AlphaFoldDB" id="A0A6P8I3B5"/>
<dbReference type="SUPFAM" id="SSF81321">
    <property type="entry name" value="Family A G protein-coupled receptor-like"/>
    <property type="match status" value="1"/>
</dbReference>
<evidence type="ECO:0000256" key="8">
    <source>
        <dbReference type="SAM" id="MobiDB-lite"/>
    </source>
</evidence>
<evidence type="ECO:0000256" key="7">
    <source>
        <dbReference type="ARBA" id="ARBA00023224"/>
    </source>
</evidence>
<dbReference type="GO" id="GO:0004930">
    <property type="term" value="F:G protein-coupled receptor activity"/>
    <property type="evidence" value="ECO:0007669"/>
    <property type="project" value="UniProtKB-KW"/>
</dbReference>
<feature type="region of interest" description="Disordered" evidence="8">
    <location>
        <begin position="1"/>
        <end position="26"/>
    </location>
</feature>
<dbReference type="InterPro" id="IPR050125">
    <property type="entry name" value="GPCR_opsins"/>
</dbReference>
<dbReference type="InParanoid" id="A0A6P8I3B5"/>
<feature type="domain" description="G-protein coupled receptors family 1 profile" evidence="10">
    <location>
        <begin position="53"/>
        <end position="305"/>
    </location>
</feature>
<keyword evidence="5 9" id="KW-0472">Membrane</keyword>
<organism evidence="11 12">
    <name type="scientific">Actinia tenebrosa</name>
    <name type="common">Australian red waratah sea anemone</name>
    <dbReference type="NCBI Taxonomy" id="6105"/>
    <lineage>
        <taxon>Eukaryota</taxon>
        <taxon>Metazoa</taxon>
        <taxon>Cnidaria</taxon>
        <taxon>Anthozoa</taxon>
        <taxon>Hexacorallia</taxon>
        <taxon>Actiniaria</taxon>
        <taxon>Actiniidae</taxon>
        <taxon>Actinia</taxon>
    </lineage>
</organism>
<evidence type="ECO:0000256" key="2">
    <source>
        <dbReference type="ARBA" id="ARBA00022692"/>
    </source>
</evidence>
<keyword evidence="3 9" id="KW-1133">Transmembrane helix</keyword>
<dbReference type="Pfam" id="PF00001">
    <property type="entry name" value="7tm_1"/>
    <property type="match status" value="1"/>
</dbReference>
<dbReference type="GeneID" id="116298103"/>
<evidence type="ECO:0000256" key="9">
    <source>
        <dbReference type="SAM" id="Phobius"/>
    </source>
</evidence>
<dbReference type="Proteomes" id="UP000515163">
    <property type="component" value="Unplaced"/>
</dbReference>
<sequence length="387" mass="44434">MTGLSRGFNFTPTLKSTNEEGFGNSTEGEQMSPVLVHIFTTLYLFVEIIGIAGNLAILVAFFRVRKLRTKINFFLISLAFSDLTFLIAFLPLQLEWHLKKIFIHSLLVCEMMCTVYYFIISCSCLNLMAVSGYRYLTICYPFLSKRIVKNQVLYVVALIWAYSAITAMLPVLGWRSQPSSVDYQFCDFTFDRGFIFFTIGVNWFLPALAVFVFYGLIFRITRIQAKKIAKNQITLEKSERKRRNYLLKGAISLSKIVAVYLVCWLPFIIKCFLSQLDNYELIPFVYHYLIMFLTYSNSAINPFLYAGLCEDFNSAFRKIYRQFLSSMRSIGNSSGDYLRTPLNVLHQRSISSNQNNNIQLSTQVGRKTFGSRSSLYQQAATMLSSTA</sequence>
<evidence type="ECO:0000256" key="3">
    <source>
        <dbReference type="ARBA" id="ARBA00022989"/>
    </source>
</evidence>
<dbReference type="SMART" id="SM01381">
    <property type="entry name" value="7TM_GPCR_Srsx"/>
    <property type="match status" value="1"/>
</dbReference>
<dbReference type="InterPro" id="IPR000276">
    <property type="entry name" value="GPCR_Rhodpsn"/>
</dbReference>
<comment type="subcellular location">
    <subcellularLocation>
        <location evidence="1">Membrane</location>
        <topology evidence="1">Multi-pass membrane protein</topology>
    </subcellularLocation>
</comment>
<keyword evidence="6 12" id="KW-0675">Receptor</keyword>
<dbReference type="Gene3D" id="1.20.1070.10">
    <property type="entry name" value="Rhodopsin 7-helix transmembrane proteins"/>
    <property type="match status" value="1"/>
</dbReference>
<protein>
    <submittedName>
        <fullName evidence="12">Probable G-protein coupled receptor No9</fullName>
    </submittedName>
</protein>
<accession>A0A6P8I3B5</accession>
<proteinExistence type="predicted"/>
<feature type="transmembrane region" description="Helical" evidence="9">
    <location>
        <begin position="245"/>
        <end position="269"/>
    </location>
</feature>
<evidence type="ECO:0000313" key="11">
    <source>
        <dbReference type="Proteomes" id="UP000515163"/>
    </source>
</evidence>
<evidence type="ECO:0000256" key="4">
    <source>
        <dbReference type="ARBA" id="ARBA00023040"/>
    </source>
</evidence>
<dbReference type="PRINTS" id="PR00237">
    <property type="entry name" value="GPCRRHODOPSN"/>
</dbReference>
<feature type="transmembrane region" description="Helical" evidence="9">
    <location>
        <begin position="114"/>
        <end position="136"/>
    </location>
</feature>
<evidence type="ECO:0000259" key="10">
    <source>
        <dbReference type="PROSITE" id="PS50262"/>
    </source>
</evidence>
<gene>
    <name evidence="12" type="primary">LOC116298103</name>
</gene>
<keyword evidence="11" id="KW-1185">Reference proteome</keyword>
<dbReference type="RefSeq" id="XP_031562333.1">
    <property type="nucleotide sequence ID" value="XM_031706473.1"/>
</dbReference>
<dbReference type="GO" id="GO:0016020">
    <property type="term" value="C:membrane"/>
    <property type="evidence" value="ECO:0007669"/>
    <property type="project" value="UniProtKB-SubCell"/>
</dbReference>
<keyword evidence="4" id="KW-0297">G-protein coupled receptor</keyword>
<keyword evidence="2 9" id="KW-0812">Transmembrane</keyword>
<dbReference type="PANTHER" id="PTHR24240">
    <property type="entry name" value="OPSIN"/>
    <property type="match status" value="1"/>
</dbReference>
<feature type="transmembrane region" description="Helical" evidence="9">
    <location>
        <begin position="289"/>
        <end position="308"/>
    </location>
</feature>
<evidence type="ECO:0000256" key="1">
    <source>
        <dbReference type="ARBA" id="ARBA00004141"/>
    </source>
</evidence>
<feature type="transmembrane region" description="Helical" evidence="9">
    <location>
        <begin position="194"/>
        <end position="217"/>
    </location>
</feature>
<evidence type="ECO:0000313" key="12">
    <source>
        <dbReference type="RefSeq" id="XP_031562333.1"/>
    </source>
</evidence>
<evidence type="ECO:0000256" key="6">
    <source>
        <dbReference type="ARBA" id="ARBA00023170"/>
    </source>
</evidence>
<name>A0A6P8I3B5_ACTTE</name>
<dbReference type="PROSITE" id="PS50262">
    <property type="entry name" value="G_PROTEIN_RECEP_F1_2"/>
    <property type="match status" value="1"/>
</dbReference>
<dbReference type="InterPro" id="IPR017452">
    <property type="entry name" value="GPCR_Rhodpsn_7TM"/>
</dbReference>
<feature type="transmembrane region" description="Helical" evidence="9">
    <location>
        <begin position="152"/>
        <end position="174"/>
    </location>
</feature>
<dbReference type="KEGG" id="aten:116298103"/>